<dbReference type="PANTHER" id="PTHR10057">
    <property type="entry name" value="PERIPHERAL-TYPE BENZODIAZEPINE RECEPTOR"/>
    <property type="match status" value="1"/>
</dbReference>
<comment type="similarity">
    <text evidence="2">Belongs to the TspO/BZRP family.</text>
</comment>
<protein>
    <submittedName>
        <fullName evidence="7">Uncharacterized protein</fullName>
    </submittedName>
</protein>
<reference evidence="7 8" key="1">
    <citation type="journal article" date="2014" name="PLoS ONE">
        <title>Global Analysis of Gene Expression Profiles in Physic Nut (Jatropha curcas L.) Seedlings Exposed to Salt Stress.</title>
        <authorList>
            <person name="Zhang L."/>
            <person name="Zhang C."/>
            <person name="Wu P."/>
            <person name="Chen Y."/>
            <person name="Li M."/>
            <person name="Jiang H."/>
            <person name="Wu G."/>
        </authorList>
    </citation>
    <scope>NUCLEOTIDE SEQUENCE [LARGE SCALE GENOMIC DNA]</scope>
    <source>
        <strain evidence="8">cv. GZQX0401</strain>
        <tissue evidence="7">Young leaves</tissue>
    </source>
</reference>
<gene>
    <name evidence="7" type="ORF">JCGZ_18873</name>
</gene>
<proteinExistence type="inferred from homology"/>
<dbReference type="Gene3D" id="1.20.1260.100">
    <property type="entry name" value="TspO/MBR protein"/>
    <property type="match status" value="1"/>
</dbReference>
<keyword evidence="4 6" id="KW-1133">Transmembrane helix</keyword>
<feature type="transmembrane region" description="Helical" evidence="6">
    <location>
        <begin position="36"/>
        <end position="57"/>
    </location>
</feature>
<dbReference type="GO" id="GO:0016020">
    <property type="term" value="C:membrane"/>
    <property type="evidence" value="ECO:0007669"/>
    <property type="project" value="UniProtKB-SubCell"/>
</dbReference>
<sequence length="141" mass="15218">MVPVSLAIAVIHVFGSSREYQDLALAKPIWFPSLTIIHLATVGSTLLMSVAALLVWADGGFQLDSEALPLYISQVSLSIVWDPLVLRIGEACIGVVFSSVNFGTVCACYQIFGKVSPLSKQFVLPCLVWVGYLTLVTSMLI</sequence>
<organism evidence="7 8">
    <name type="scientific">Jatropha curcas</name>
    <name type="common">Barbados nut</name>
    <dbReference type="NCBI Taxonomy" id="180498"/>
    <lineage>
        <taxon>Eukaryota</taxon>
        <taxon>Viridiplantae</taxon>
        <taxon>Streptophyta</taxon>
        <taxon>Embryophyta</taxon>
        <taxon>Tracheophyta</taxon>
        <taxon>Spermatophyta</taxon>
        <taxon>Magnoliopsida</taxon>
        <taxon>eudicotyledons</taxon>
        <taxon>Gunneridae</taxon>
        <taxon>Pentapetalae</taxon>
        <taxon>rosids</taxon>
        <taxon>fabids</taxon>
        <taxon>Malpighiales</taxon>
        <taxon>Euphorbiaceae</taxon>
        <taxon>Crotonoideae</taxon>
        <taxon>Jatropheae</taxon>
        <taxon>Jatropha</taxon>
    </lineage>
</organism>
<dbReference type="OrthoDB" id="848494at2759"/>
<dbReference type="Pfam" id="PF03073">
    <property type="entry name" value="TspO_MBR"/>
    <property type="match status" value="1"/>
</dbReference>
<evidence type="ECO:0000256" key="6">
    <source>
        <dbReference type="SAM" id="Phobius"/>
    </source>
</evidence>
<evidence type="ECO:0000256" key="3">
    <source>
        <dbReference type="ARBA" id="ARBA00022692"/>
    </source>
</evidence>
<evidence type="ECO:0000256" key="1">
    <source>
        <dbReference type="ARBA" id="ARBA00004141"/>
    </source>
</evidence>
<dbReference type="CDD" id="cd15904">
    <property type="entry name" value="TSPO_MBR"/>
    <property type="match status" value="1"/>
</dbReference>
<keyword evidence="8" id="KW-1185">Reference proteome</keyword>
<dbReference type="InterPro" id="IPR038330">
    <property type="entry name" value="TspO/MBR-related_sf"/>
</dbReference>
<feature type="transmembrane region" description="Helical" evidence="6">
    <location>
        <begin position="122"/>
        <end position="140"/>
    </location>
</feature>
<dbReference type="PANTHER" id="PTHR10057:SF6">
    <property type="entry name" value="TRANSLOCATOR PROTEIN HOMOLOG"/>
    <property type="match status" value="1"/>
</dbReference>
<dbReference type="FunFam" id="1.20.1260.100:FF:000001">
    <property type="entry name" value="translocator protein 2"/>
    <property type="match status" value="1"/>
</dbReference>
<evidence type="ECO:0000313" key="7">
    <source>
        <dbReference type="EMBL" id="KDP27793.1"/>
    </source>
</evidence>
<evidence type="ECO:0000313" key="8">
    <source>
        <dbReference type="Proteomes" id="UP000027138"/>
    </source>
</evidence>
<accession>A0A067JYE2</accession>
<evidence type="ECO:0000256" key="4">
    <source>
        <dbReference type="ARBA" id="ARBA00022989"/>
    </source>
</evidence>
<evidence type="ECO:0000256" key="2">
    <source>
        <dbReference type="ARBA" id="ARBA00007524"/>
    </source>
</evidence>
<keyword evidence="3 6" id="KW-0812">Transmembrane</keyword>
<keyword evidence="5 6" id="KW-0472">Membrane</keyword>
<name>A0A067JYE2_JATCU</name>
<dbReference type="Proteomes" id="UP000027138">
    <property type="component" value="Unassembled WGS sequence"/>
</dbReference>
<dbReference type="EMBL" id="KK914794">
    <property type="protein sequence ID" value="KDP27793.1"/>
    <property type="molecule type" value="Genomic_DNA"/>
</dbReference>
<comment type="subcellular location">
    <subcellularLocation>
        <location evidence="1">Membrane</location>
        <topology evidence="1">Multi-pass membrane protein</topology>
    </subcellularLocation>
</comment>
<evidence type="ECO:0000256" key="5">
    <source>
        <dbReference type="ARBA" id="ARBA00023136"/>
    </source>
</evidence>
<dbReference type="InterPro" id="IPR004307">
    <property type="entry name" value="TspO_MBR"/>
</dbReference>
<dbReference type="AlphaFoldDB" id="A0A067JYE2"/>